<evidence type="ECO:0000256" key="1">
    <source>
        <dbReference type="ARBA" id="ARBA00006484"/>
    </source>
</evidence>
<dbReference type="PROSITE" id="PS00061">
    <property type="entry name" value="ADH_SHORT"/>
    <property type="match status" value="1"/>
</dbReference>
<keyword evidence="4" id="KW-0812">Transmembrane</keyword>
<dbReference type="PRINTS" id="PR00080">
    <property type="entry name" value="SDRFAMILY"/>
</dbReference>
<keyword evidence="2" id="KW-0560">Oxidoreductase</keyword>
<feature type="transmembrane region" description="Helical" evidence="4">
    <location>
        <begin position="309"/>
        <end position="331"/>
    </location>
</feature>
<gene>
    <name evidence="5" type="ORF">ACFQ4C_26915</name>
</gene>
<dbReference type="InterPro" id="IPR020904">
    <property type="entry name" value="Sc_DH/Rdtase_CS"/>
</dbReference>
<dbReference type="SUPFAM" id="SSF51735">
    <property type="entry name" value="NAD(P)-binding Rossmann-fold domains"/>
    <property type="match status" value="1"/>
</dbReference>
<name>A0ABW3QJE3_9BACT</name>
<evidence type="ECO:0000313" key="6">
    <source>
        <dbReference type="Proteomes" id="UP001597116"/>
    </source>
</evidence>
<dbReference type="PRINTS" id="PR00081">
    <property type="entry name" value="GDHRDH"/>
</dbReference>
<dbReference type="EMBL" id="JBHTLP010000023">
    <property type="protein sequence ID" value="MFD1144790.1"/>
    <property type="molecule type" value="Genomic_DNA"/>
</dbReference>
<dbReference type="Gene3D" id="3.40.50.720">
    <property type="entry name" value="NAD(P)-binding Rossmann-like Domain"/>
    <property type="match status" value="1"/>
</dbReference>
<dbReference type="RefSeq" id="WP_265993856.1">
    <property type="nucleotide sequence ID" value="NZ_CP110973.1"/>
</dbReference>
<proteinExistence type="inferred from homology"/>
<evidence type="ECO:0000313" key="5">
    <source>
        <dbReference type="EMBL" id="MFD1144790.1"/>
    </source>
</evidence>
<dbReference type="PANTHER" id="PTHR44196:SF1">
    <property type="entry name" value="DEHYDROGENASE_REDUCTASE SDR FAMILY MEMBER 7B"/>
    <property type="match status" value="1"/>
</dbReference>
<sequence length="337" mass="36136">MNFSFKPLKEQVMVITGASSGIGLATAQLAAQHGTRLVLASRTEAALEKIVSQINAGGGQAVYVVADVGRREDVQRIADSALERFGGFDTWVNNAGAGLWGRLEVVSDEDHRRLFETNFWGTVYGSLIAVGHLKQRGGSLINIASAAADLALPLQGMYSATKHAVKGFTDALRMELAEEKAPVSVTTVKPAGINTPLPRHARNYMDEEPQLPPPVYEPKEVALAILHAATHAERDIYVGSAAKMMSTGNKYAPGLMDWIGEKVLFDQQRRSEPAQHSAGILHQAGSDGVVHGDHPGYVMKSSFYTRASLHPLITGAALATLGLAAFAWLSAGRSRSW</sequence>
<keyword evidence="6" id="KW-1185">Reference proteome</keyword>
<dbReference type="CDD" id="cd05360">
    <property type="entry name" value="SDR_c3"/>
    <property type="match status" value="1"/>
</dbReference>
<evidence type="ECO:0000256" key="4">
    <source>
        <dbReference type="SAM" id="Phobius"/>
    </source>
</evidence>
<keyword evidence="4" id="KW-0472">Membrane</keyword>
<dbReference type="NCBIfam" id="NF005495">
    <property type="entry name" value="PRK07109.1"/>
    <property type="match status" value="1"/>
</dbReference>
<dbReference type="InterPro" id="IPR002347">
    <property type="entry name" value="SDR_fam"/>
</dbReference>
<comment type="similarity">
    <text evidence="1 3">Belongs to the short-chain dehydrogenases/reductases (SDR) family.</text>
</comment>
<dbReference type="Proteomes" id="UP001597116">
    <property type="component" value="Unassembled WGS sequence"/>
</dbReference>
<organism evidence="5 6">
    <name type="scientific">Larkinella insperata</name>
    <dbReference type="NCBI Taxonomy" id="332158"/>
    <lineage>
        <taxon>Bacteria</taxon>
        <taxon>Pseudomonadati</taxon>
        <taxon>Bacteroidota</taxon>
        <taxon>Cytophagia</taxon>
        <taxon>Cytophagales</taxon>
        <taxon>Spirosomataceae</taxon>
        <taxon>Larkinella</taxon>
    </lineage>
</organism>
<evidence type="ECO:0000256" key="3">
    <source>
        <dbReference type="RuleBase" id="RU000363"/>
    </source>
</evidence>
<dbReference type="Pfam" id="PF00106">
    <property type="entry name" value="adh_short"/>
    <property type="match status" value="1"/>
</dbReference>
<reference evidence="6" key="1">
    <citation type="journal article" date="2019" name="Int. J. Syst. Evol. Microbiol.">
        <title>The Global Catalogue of Microorganisms (GCM) 10K type strain sequencing project: providing services to taxonomists for standard genome sequencing and annotation.</title>
        <authorList>
            <consortium name="The Broad Institute Genomics Platform"/>
            <consortium name="The Broad Institute Genome Sequencing Center for Infectious Disease"/>
            <person name="Wu L."/>
            <person name="Ma J."/>
        </authorList>
    </citation>
    <scope>NUCLEOTIDE SEQUENCE [LARGE SCALE GENOMIC DNA]</scope>
    <source>
        <strain evidence="6">CCUG 55608</strain>
    </source>
</reference>
<protein>
    <submittedName>
        <fullName evidence="5">SDR family oxidoreductase</fullName>
    </submittedName>
</protein>
<accession>A0ABW3QJE3</accession>
<keyword evidence="4" id="KW-1133">Transmembrane helix</keyword>
<evidence type="ECO:0000256" key="2">
    <source>
        <dbReference type="ARBA" id="ARBA00023002"/>
    </source>
</evidence>
<dbReference type="PANTHER" id="PTHR44196">
    <property type="entry name" value="DEHYDROGENASE/REDUCTASE SDR FAMILY MEMBER 7B"/>
    <property type="match status" value="1"/>
</dbReference>
<dbReference type="InterPro" id="IPR036291">
    <property type="entry name" value="NAD(P)-bd_dom_sf"/>
</dbReference>
<comment type="caution">
    <text evidence="5">The sequence shown here is derived from an EMBL/GenBank/DDBJ whole genome shotgun (WGS) entry which is preliminary data.</text>
</comment>